<sequence>MKCKYCFKEASRFSLPGEHRGTGGGLPADSVQPAGSSLPLSVEPHLRTVSPSKDGRCSVVGLRSASKCFPEVKSHR</sequence>
<protein>
    <submittedName>
        <fullName evidence="2">Uncharacterized protein</fullName>
    </submittedName>
</protein>
<evidence type="ECO:0000313" key="3">
    <source>
        <dbReference type="Proteomes" id="UP001044222"/>
    </source>
</evidence>
<reference evidence="2" key="1">
    <citation type="submission" date="2021-01" db="EMBL/GenBank/DDBJ databases">
        <title>A chromosome-scale assembly of European eel, Anguilla anguilla.</title>
        <authorList>
            <person name="Henkel C."/>
            <person name="Jong-Raadsen S.A."/>
            <person name="Dufour S."/>
            <person name="Weltzien F.-A."/>
            <person name="Palstra A.P."/>
            <person name="Pelster B."/>
            <person name="Spaink H.P."/>
            <person name="Van Den Thillart G.E."/>
            <person name="Jansen H."/>
            <person name="Zahm M."/>
            <person name="Klopp C."/>
            <person name="Cedric C."/>
            <person name="Louis A."/>
            <person name="Berthelot C."/>
            <person name="Parey E."/>
            <person name="Roest Crollius H."/>
            <person name="Montfort J."/>
            <person name="Robinson-Rechavi M."/>
            <person name="Bucao C."/>
            <person name="Bouchez O."/>
            <person name="Gislard M."/>
            <person name="Lluch J."/>
            <person name="Milhes M."/>
            <person name="Lampietro C."/>
            <person name="Lopez Roques C."/>
            <person name="Donnadieu C."/>
            <person name="Braasch I."/>
            <person name="Desvignes T."/>
            <person name="Postlethwait J."/>
            <person name="Bobe J."/>
            <person name="Guiguen Y."/>
            <person name="Dirks R."/>
        </authorList>
    </citation>
    <scope>NUCLEOTIDE SEQUENCE</scope>
    <source>
        <strain evidence="2">Tag_6206</strain>
        <tissue evidence="2">Liver</tissue>
    </source>
</reference>
<accession>A0A9D3LYI5</accession>
<evidence type="ECO:0000256" key="1">
    <source>
        <dbReference type="SAM" id="MobiDB-lite"/>
    </source>
</evidence>
<keyword evidence="3" id="KW-1185">Reference proteome</keyword>
<proteinExistence type="predicted"/>
<dbReference type="AlphaFoldDB" id="A0A9D3LYI5"/>
<evidence type="ECO:0000313" key="2">
    <source>
        <dbReference type="EMBL" id="KAG5835028.1"/>
    </source>
</evidence>
<name>A0A9D3LYI5_ANGAN</name>
<comment type="caution">
    <text evidence="2">The sequence shown here is derived from an EMBL/GenBank/DDBJ whole genome shotgun (WGS) entry which is preliminary data.</text>
</comment>
<gene>
    <name evidence="2" type="ORF">ANANG_G00267750</name>
</gene>
<feature type="region of interest" description="Disordered" evidence="1">
    <location>
        <begin position="15"/>
        <end position="36"/>
    </location>
</feature>
<dbReference type="EMBL" id="JAFIRN010000015">
    <property type="protein sequence ID" value="KAG5835028.1"/>
    <property type="molecule type" value="Genomic_DNA"/>
</dbReference>
<dbReference type="Proteomes" id="UP001044222">
    <property type="component" value="Chromosome 15"/>
</dbReference>
<organism evidence="2 3">
    <name type="scientific">Anguilla anguilla</name>
    <name type="common">European freshwater eel</name>
    <name type="synonym">Muraena anguilla</name>
    <dbReference type="NCBI Taxonomy" id="7936"/>
    <lineage>
        <taxon>Eukaryota</taxon>
        <taxon>Metazoa</taxon>
        <taxon>Chordata</taxon>
        <taxon>Craniata</taxon>
        <taxon>Vertebrata</taxon>
        <taxon>Euteleostomi</taxon>
        <taxon>Actinopterygii</taxon>
        <taxon>Neopterygii</taxon>
        <taxon>Teleostei</taxon>
        <taxon>Anguilliformes</taxon>
        <taxon>Anguillidae</taxon>
        <taxon>Anguilla</taxon>
    </lineage>
</organism>